<dbReference type="EMBL" id="CP031442">
    <property type="protein sequence ID" value="AXM07646.1"/>
    <property type="molecule type" value="Genomic_DNA"/>
</dbReference>
<keyword evidence="9 10" id="KW-0472">Membrane</keyword>
<dbReference type="GeneID" id="92857690"/>
<organism evidence="12 13">
    <name type="scientific">Cutibacterium acnes</name>
    <name type="common">Propionibacterium acnes</name>
    <dbReference type="NCBI Taxonomy" id="1747"/>
    <lineage>
        <taxon>Bacteria</taxon>
        <taxon>Bacillati</taxon>
        <taxon>Actinomycetota</taxon>
        <taxon>Actinomycetes</taxon>
        <taxon>Propionibacteriales</taxon>
        <taxon>Propionibacteriaceae</taxon>
        <taxon>Cutibacterium</taxon>
    </lineage>
</organism>
<reference evidence="11 14" key="2">
    <citation type="submission" date="2018-08" db="EMBL/GenBank/DDBJ databases">
        <title>Genome sequencing of Cutibacterium acnes KCOM 1315.</title>
        <authorList>
            <person name="Kook J.-K."/>
            <person name="Park S.-N."/>
            <person name="Lim Y.K."/>
        </authorList>
    </citation>
    <scope>NUCLEOTIDE SEQUENCE [LARGE SCALE GENOMIC DNA]</scope>
    <source>
        <strain evidence="11 14">KCOM 1315</strain>
    </source>
</reference>
<keyword evidence="4" id="KW-0328">Glycosyltransferase</keyword>
<dbReference type="PANTHER" id="PTHR12468">
    <property type="entry name" value="GPI MANNOSYLTRANSFERASE 2"/>
    <property type="match status" value="1"/>
</dbReference>
<evidence type="ECO:0000256" key="4">
    <source>
        <dbReference type="ARBA" id="ARBA00022676"/>
    </source>
</evidence>
<reference evidence="12 13" key="1">
    <citation type="submission" date="2017-02" db="EMBL/GenBank/DDBJ databases">
        <title>Prevalence of linear plasmids in Cutibacterium acnes isolates obtained from cancerous prostatic tissue.</title>
        <authorList>
            <person name="Davidsson S."/>
            <person name="Bruggemann H."/>
        </authorList>
    </citation>
    <scope>NUCLEOTIDE SEQUENCE [LARGE SCALE GENOMIC DNA]</scope>
    <source>
        <strain evidence="12 13">11-78</strain>
    </source>
</reference>
<sequence>MSAAPISAGHEDVDRRRWFITIGIGLAVWVAQRLALIAAMASDGPVVPRLTRWDGRWYSVIAAGGYHWPNPMFGHTDPWISDLAFLPGLPALGRVIILVTGMSPYLAILIAAQMGFLTAAAVITAVGHRVAGPTAAVLLVACWGAAPRAVVESMGYTEGWFIALVGLGLLAILSGRWILAGVFVGVAGLFRASVAPVCIVLGIAWLTSLCTKAEAGQRWRRFVGMALSPLGLLTWFVIVAHRTGRWNGYLLVQKAWGSEMGTLLDTWEDLHSRMDHVPFDWRYTGLVALTWCMYLALGIVMAVRREQVWLTGYVLVTVIFVGHMQGYFNSKARFLLPAFPAFLPVARLLDRSPRWFQAVFVLVISAVSTWWSLDILGHNLSP</sequence>
<dbReference type="GO" id="GO:0000009">
    <property type="term" value="F:alpha-1,6-mannosyltransferase activity"/>
    <property type="evidence" value="ECO:0007669"/>
    <property type="project" value="InterPro"/>
</dbReference>
<dbReference type="GO" id="GO:0006506">
    <property type="term" value="P:GPI anchor biosynthetic process"/>
    <property type="evidence" value="ECO:0007669"/>
    <property type="project" value="UniProtKB-KW"/>
</dbReference>
<evidence type="ECO:0000256" key="6">
    <source>
        <dbReference type="ARBA" id="ARBA00022692"/>
    </source>
</evidence>
<feature type="transmembrane region" description="Helical" evidence="10">
    <location>
        <begin position="189"/>
        <end position="210"/>
    </location>
</feature>
<keyword evidence="5" id="KW-0808">Transferase</keyword>
<dbReference type="OrthoDB" id="151635at2"/>
<dbReference type="EMBL" id="MVCE01000005">
    <property type="protein sequence ID" value="PGF32516.1"/>
    <property type="molecule type" value="Genomic_DNA"/>
</dbReference>
<feature type="transmembrane region" description="Helical" evidence="10">
    <location>
        <begin position="18"/>
        <end position="41"/>
    </location>
</feature>
<evidence type="ECO:0000256" key="9">
    <source>
        <dbReference type="ARBA" id="ARBA00023136"/>
    </source>
</evidence>
<dbReference type="Proteomes" id="UP000226191">
    <property type="component" value="Unassembled WGS sequence"/>
</dbReference>
<keyword evidence="6 10" id="KW-0812">Transmembrane</keyword>
<evidence type="ECO:0000256" key="1">
    <source>
        <dbReference type="ARBA" id="ARBA00004477"/>
    </source>
</evidence>
<comment type="pathway">
    <text evidence="2">Glycolipid biosynthesis; glycosylphosphatidylinositol-anchor biosynthesis.</text>
</comment>
<keyword evidence="8 10" id="KW-1133">Transmembrane helix</keyword>
<feature type="transmembrane region" description="Helical" evidence="10">
    <location>
        <begin position="283"/>
        <end position="303"/>
    </location>
</feature>
<evidence type="ECO:0000256" key="10">
    <source>
        <dbReference type="SAM" id="Phobius"/>
    </source>
</evidence>
<feature type="transmembrane region" description="Helical" evidence="10">
    <location>
        <begin position="310"/>
        <end position="328"/>
    </location>
</feature>
<feature type="transmembrane region" description="Helical" evidence="10">
    <location>
        <begin position="79"/>
        <end position="99"/>
    </location>
</feature>
<feature type="transmembrane region" description="Helical" evidence="10">
    <location>
        <begin position="356"/>
        <end position="373"/>
    </location>
</feature>
<gene>
    <name evidence="12" type="ORF">B1B09_10425</name>
    <name evidence="11" type="ORF">DXN06_11380</name>
</gene>
<feature type="transmembrane region" description="Helical" evidence="10">
    <location>
        <begin position="132"/>
        <end position="151"/>
    </location>
</feature>
<feature type="transmembrane region" description="Helical" evidence="10">
    <location>
        <begin position="160"/>
        <end position="183"/>
    </location>
</feature>
<feature type="transmembrane region" description="Helical" evidence="10">
    <location>
        <begin position="106"/>
        <end position="126"/>
    </location>
</feature>
<dbReference type="PANTHER" id="PTHR12468:SF2">
    <property type="entry name" value="GPI MANNOSYLTRANSFERASE 2"/>
    <property type="match status" value="1"/>
</dbReference>
<evidence type="ECO:0000256" key="8">
    <source>
        <dbReference type="ARBA" id="ARBA00022989"/>
    </source>
</evidence>
<accession>A0A2B7I643</accession>
<evidence type="ECO:0000313" key="13">
    <source>
        <dbReference type="Proteomes" id="UP000226191"/>
    </source>
</evidence>
<dbReference type="Proteomes" id="UP000256621">
    <property type="component" value="Chromosome"/>
</dbReference>
<dbReference type="RefSeq" id="WP_002519607.1">
    <property type="nucleotide sequence ID" value="NZ_AP022844.1"/>
</dbReference>
<dbReference type="InterPro" id="IPR007315">
    <property type="entry name" value="PIG-V/Gpi18"/>
</dbReference>
<evidence type="ECO:0000256" key="2">
    <source>
        <dbReference type="ARBA" id="ARBA00004687"/>
    </source>
</evidence>
<evidence type="ECO:0000313" key="12">
    <source>
        <dbReference type="EMBL" id="PGF32516.1"/>
    </source>
</evidence>
<name>A0A2B7I643_CUTAC</name>
<comment type="subcellular location">
    <subcellularLocation>
        <location evidence="1">Endoplasmic reticulum membrane</location>
        <topology evidence="1">Multi-pass membrane protein</topology>
    </subcellularLocation>
</comment>
<dbReference type="AlphaFoldDB" id="A0A2B7I643"/>
<protein>
    <submittedName>
        <fullName evidence="12">Uncharacterized protein</fullName>
    </submittedName>
</protein>
<proteinExistence type="predicted"/>
<dbReference type="GO" id="GO:0004376">
    <property type="term" value="F:GPI mannosyltransferase activity"/>
    <property type="evidence" value="ECO:0007669"/>
    <property type="project" value="InterPro"/>
</dbReference>
<evidence type="ECO:0000256" key="3">
    <source>
        <dbReference type="ARBA" id="ARBA00022502"/>
    </source>
</evidence>
<dbReference type="GO" id="GO:0016020">
    <property type="term" value="C:membrane"/>
    <property type="evidence" value="ECO:0007669"/>
    <property type="project" value="GOC"/>
</dbReference>
<keyword evidence="7" id="KW-0256">Endoplasmic reticulum</keyword>
<feature type="transmembrane region" description="Helical" evidence="10">
    <location>
        <begin position="222"/>
        <end position="241"/>
    </location>
</feature>
<evidence type="ECO:0000313" key="14">
    <source>
        <dbReference type="Proteomes" id="UP000256621"/>
    </source>
</evidence>
<evidence type="ECO:0000256" key="5">
    <source>
        <dbReference type="ARBA" id="ARBA00022679"/>
    </source>
</evidence>
<evidence type="ECO:0000313" key="11">
    <source>
        <dbReference type="EMBL" id="AXM07646.1"/>
    </source>
</evidence>
<keyword evidence="3" id="KW-0337">GPI-anchor biosynthesis</keyword>
<evidence type="ECO:0000256" key="7">
    <source>
        <dbReference type="ARBA" id="ARBA00022824"/>
    </source>
</evidence>